<accession>A0A5N7MJC0</accession>
<feature type="region of interest" description="Disordered" evidence="1">
    <location>
        <begin position="76"/>
        <end position="98"/>
    </location>
</feature>
<feature type="region of interest" description="Disordered" evidence="1">
    <location>
        <begin position="1"/>
        <end position="27"/>
    </location>
</feature>
<dbReference type="RefSeq" id="WP_152713057.1">
    <property type="nucleotide sequence ID" value="NZ_VOSJ01000065.1"/>
</dbReference>
<reference evidence="2 3" key="1">
    <citation type="journal article" date="2019" name="Syst. Appl. Microbiol.">
        <title>Microvirga tunisiensis sp. nov., a root nodule symbiotic bacterium isolated from Lupinus micranthus and L. luteus grown in Northern Tunisia.</title>
        <authorList>
            <person name="Msaddak A."/>
            <person name="Rejili M."/>
            <person name="Duran D."/>
            <person name="Mars M."/>
            <person name="Palacios J.M."/>
            <person name="Ruiz-Argueso T."/>
            <person name="Rey L."/>
            <person name="Imperial J."/>
        </authorList>
    </citation>
    <scope>NUCLEOTIDE SEQUENCE [LARGE SCALE GENOMIC DNA]</scope>
    <source>
        <strain evidence="2 3">Lmie10</strain>
    </source>
</reference>
<feature type="compositionally biased region" description="Polar residues" evidence="1">
    <location>
        <begin position="1"/>
        <end position="12"/>
    </location>
</feature>
<evidence type="ECO:0000313" key="2">
    <source>
        <dbReference type="EMBL" id="MPR26908.1"/>
    </source>
</evidence>
<gene>
    <name evidence="2" type="ORF">FS320_17205</name>
</gene>
<name>A0A5N7MJC0_9HYPH</name>
<protein>
    <submittedName>
        <fullName evidence="2">Uncharacterized protein</fullName>
    </submittedName>
</protein>
<dbReference type="AlphaFoldDB" id="A0A5N7MJC0"/>
<evidence type="ECO:0000256" key="1">
    <source>
        <dbReference type="SAM" id="MobiDB-lite"/>
    </source>
</evidence>
<sequence length="98" mass="10540">MAPGRTGQTTDQPRTEGGGNRPVNLQGDSPEVVAFALLRYLAQLEQPRARQTGVVFDREWLLNAYADCLAAVKGERPVAAEDATKTPAKSAKSSGRTR</sequence>
<organism evidence="2 3">
    <name type="scientific">Microvirga tunisiensis</name>
    <dbReference type="NCBI Taxonomy" id="2108360"/>
    <lineage>
        <taxon>Bacteria</taxon>
        <taxon>Pseudomonadati</taxon>
        <taxon>Pseudomonadota</taxon>
        <taxon>Alphaproteobacteria</taxon>
        <taxon>Hyphomicrobiales</taxon>
        <taxon>Methylobacteriaceae</taxon>
        <taxon>Microvirga</taxon>
    </lineage>
</organism>
<dbReference type="OrthoDB" id="8457041at2"/>
<dbReference type="EMBL" id="VOSK01000065">
    <property type="protein sequence ID" value="MPR26908.1"/>
    <property type="molecule type" value="Genomic_DNA"/>
</dbReference>
<comment type="caution">
    <text evidence="2">The sequence shown here is derived from an EMBL/GenBank/DDBJ whole genome shotgun (WGS) entry which is preliminary data.</text>
</comment>
<evidence type="ECO:0000313" key="3">
    <source>
        <dbReference type="Proteomes" id="UP000403266"/>
    </source>
</evidence>
<keyword evidence="3" id="KW-1185">Reference proteome</keyword>
<proteinExistence type="predicted"/>
<dbReference type="Proteomes" id="UP000403266">
    <property type="component" value="Unassembled WGS sequence"/>
</dbReference>